<keyword evidence="4" id="KW-1185">Reference proteome</keyword>
<dbReference type="KEGG" id="eus:EUTSA_v10018386mg"/>
<evidence type="ECO:0000256" key="1">
    <source>
        <dbReference type="SAM" id="MobiDB-lite"/>
    </source>
</evidence>
<dbReference type="EMBL" id="KI517953">
    <property type="protein sequence ID" value="ESQ27456.1"/>
    <property type="molecule type" value="Genomic_DNA"/>
</dbReference>
<dbReference type="OMA" id="KNFEWLP"/>
<sequence length="533" mass="59529">MMALMNCASSSFSSSPTSSSSSSSASSSSSSSPRNRESMVLQSVVDASLPSFASDSKLILPLEKTLITQKNPNLRLIPKSSEELKKEIASIESEILQMERYLLSLYRKSFEQQISSFSNLSATTTLPRSVTTSPSSLTLSNHFYQAYEKPISYPRSFHTSLKALSSREGVREVSGNQSLGELLGSSHLVDDHNLVNPNKLSEDIMRCISSVYCTLSRSSTRKNSAYFSASPLSSVSNSSTIFSSKSNYDDKRSLHFASDDHLMNHSLDQGNLLPCGALVIEALKVHLDDGSFSYAALMLQNFRSLVQSLEKVDPSRMKREEKLAFWINIHNALVMHAYLAYGTHNRARNTSVLKAAYDVGGYRINPFIIQSSILGIRPHYSSPSPLLQTLFSPSRKSRTCSVRHIYALEYPEALAHFAISSGAFTDPTVRVYTADRIFRDLRQAKKEFIRSNVRVHKGTKILLPKIFQHYVKDMSMDLSKLMESTAECLPENARTIAEKCLKEKKIKNFEWLPENLSFRYVIAGELVGGRNKT</sequence>
<dbReference type="Gramene" id="ESQ27456">
    <property type="protein sequence ID" value="ESQ27456"/>
    <property type="gene ID" value="EUTSA_v10018386mg"/>
</dbReference>
<dbReference type="STRING" id="72664.V4M8H2"/>
<dbReference type="AlphaFoldDB" id="V4M8H2"/>
<accession>V4M8H2</accession>
<feature type="compositionally biased region" description="Low complexity" evidence="1">
    <location>
        <begin position="9"/>
        <end position="32"/>
    </location>
</feature>
<evidence type="ECO:0000313" key="3">
    <source>
        <dbReference type="EMBL" id="ESQ27456.1"/>
    </source>
</evidence>
<feature type="region of interest" description="Disordered" evidence="1">
    <location>
        <begin position="1"/>
        <end position="37"/>
    </location>
</feature>
<protein>
    <recommendedName>
        <fullName evidence="2">DUF547 domain-containing protein</fullName>
    </recommendedName>
</protein>
<reference evidence="3 4" key="1">
    <citation type="journal article" date="2013" name="Front. Plant Sci.">
        <title>The Reference Genome of the Halophytic Plant Eutrema salsugineum.</title>
        <authorList>
            <person name="Yang R."/>
            <person name="Jarvis D.E."/>
            <person name="Chen H."/>
            <person name="Beilstein M.A."/>
            <person name="Grimwood J."/>
            <person name="Jenkins J."/>
            <person name="Shu S."/>
            <person name="Prochnik S."/>
            <person name="Xin M."/>
            <person name="Ma C."/>
            <person name="Schmutz J."/>
            <person name="Wing R.A."/>
            <person name="Mitchell-Olds T."/>
            <person name="Schumaker K.S."/>
            <person name="Wang X."/>
        </authorList>
    </citation>
    <scope>NUCLEOTIDE SEQUENCE [LARGE SCALE GENOMIC DNA]</scope>
</reference>
<dbReference type="PANTHER" id="PTHR23054">
    <property type="entry name" value="TERNARY COMPLEX FACTOR MIP1, LEUCINE-ZIPPER-RELATED"/>
    <property type="match status" value="1"/>
</dbReference>
<proteinExistence type="predicted"/>
<dbReference type="Proteomes" id="UP000030689">
    <property type="component" value="Unassembled WGS sequence"/>
</dbReference>
<dbReference type="InterPro" id="IPR006869">
    <property type="entry name" value="DUF547"/>
</dbReference>
<feature type="domain" description="DUF547" evidence="2">
    <location>
        <begin position="315"/>
        <end position="449"/>
    </location>
</feature>
<evidence type="ECO:0000259" key="2">
    <source>
        <dbReference type="Pfam" id="PF04784"/>
    </source>
</evidence>
<evidence type="ECO:0000313" key="4">
    <source>
        <dbReference type="Proteomes" id="UP000030689"/>
    </source>
</evidence>
<organism evidence="3 4">
    <name type="scientific">Eutrema salsugineum</name>
    <name type="common">Saltwater cress</name>
    <name type="synonym">Sisymbrium salsugineum</name>
    <dbReference type="NCBI Taxonomy" id="72664"/>
    <lineage>
        <taxon>Eukaryota</taxon>
        <taxon>Viridiplantae</taxon>
        <taxon>Streptophyta</taxon>
        <taxon>Embryophyta</taxon>
        <taxon>Tracheophyta</taxon>
        <taxon>Spermatophyta</taxon>
        <taxon>Magnoliopsida</taxon>
        <taxon>eudicotyledons</taxon>
        <taxon>Gunneridae</taxon>
        <taxon>Pentapetalae</taxon>
        <taxon>rosids</taxon>
        <taxon>malvids</taxon>
        <taxon>Brassicales</taxon>
        <taxon>Brassicaceae</taxon>
        <taxon>Eutremeae</taxon>
        <taxon>Eutrema</taxon>
    </lineage>
</organism>
<dbReference type="PANTHER" id="PTHR23054:SF15">
    <property type="entry name" value="OS08G0515700 PROTEIN"/>
    <property type="match status" value="1"/>
</dbReference>
<name>V4M8H2_EUTSA</name>
<dbReference type="Pfam" id="PF04784">
    <property type="entry name" value="DUF547"/>
    <property type="match status" value="1"/>
</dbReference>
<dbReference type="eggNOG" id="KOG3267">
    <property type="taxonomic scope" value="Eukaryota"/>
</dbReference>
<gene>
    <name evidence="3" type="ORF">EUTSA_v10018386mg</name>
</gene>
<dbReference type="OrthoDB" id="418495at2759"/>